<evidence type="ECO:0000313" key="2">
    <source>
        <dbReference type="EMBL" id="KAK4493823.1"/>
    </source>
</evidence>
<dbReference type="PANTHER" id="PTHR37542">
    <property type="entry name" value="HELO DOMAIN-CONTAINING PROTEIN-RELATED"/>
    <property type="match status" value="1"/>
</dbReference>
<dbReference type="InterPro" id="IPR011009">
    <property type="entry name" value="Kinase-like_dom_sf"/>
</dbReference>
<sequence>MSDQNTAVDHELAIAGLALAVPGLIQTCIHFVRGVRGIVTQAQNLQTAPEDIQELLLRVEVASARIDSSLLVLKEVAAGMEFSLQSLLCRLLSRLQLIMSRVQDRINQPANTPGAASIANRGRLVQSWSKPGIEDGVDQLNRWQMDFDGLVSSLAMSGRLVPSANGPGGTNRISQVVQRTQALRDAFLGTLSTSSYQTLHSQLPDKAKELRIPYTTVYLPGLPDRGNFRVVTERRKVDSLTPSDAVPRLAQMLHTVDPDMMGLLRCIAYHDNRLSYEIPAGFSYEPRSLREALIKTGGRPRHSLDQRLGLLTRLASALHFVHVAGNVHKQVRSDNVLIFQDQSQAGNKKDHALRHCFLVGFDLARGTGTASEQTGPDEFHKNIYLPEGRQGTQVHPAKFSQWDDVFSYGVVALEICLWTPFVTHVNDDPSKPLALSPILKGRTPGGIIEKYCSAAMNEIPPILGQTVATMIYDCLTCLKPTSESPLKQKLRSHVDRAGSGAEYVLQQLMTLSL</sequence>
<dbReference type="SUPFAM" id="SSF56112">
    <property type="entry name" value="Protein kinase-like (PK-like)"/>
    <property type="match status" value="1"/>
</dbReference>
<evidence type="ECO:0000259" key="1">
    <source>
        <dbReference type="PROSITE" id="PS50011"/>
    </source>
</evidence>
<organism evidence="2 3">
    <name type="scientific">Zasmidium cellare</name>
    <name type="common">Wine cellar mold</name>
    <name type="synonym">Racodium cellare</name>
    <dbReference type="NCBI Taxonomy" id="395010"/>
    <lineage>
        <taxon>Eukaryota</taxon>
        <taxon>Fungi</taxon>
        <taxon>Dikarya</taxon>
        <taxon>Ascomycota</taxon>
        <taxon>Pezizomycotina</taxon>
        <taxon>Dothideomycetes</taxon>
        <taxon>Dothideomycetidae</taxon>
        <taxon>Mycosphaerellales</taxon>
        <taxon>Mycosphaerellaceae</taxon>
        <taxon>Zasmidium</taxon>
    </lineage>
</organism>
<dbReference type="InterPro" id="IPR001245">
    <property type="entry name" value="Ser-Thr/Tyr_kinase_cat_dom"/>
</dbReference>
<dbReference type="PROSITE" id="PS50011">
    <property type="entry name" value="PROTEIN_KINASE_DOM"/>
    <property type="match status" value="1"/>
</dbReference>
<dbReference type="EMBL" id="JAXOVC010000015">
    <property type="protein sequence ID" value="KAK4493823.1"/>
    <property type="molecule type" value="Genomic_DNA"/>
</dbReference>
<comment type="caution">
    <text evidence="2">The sequence shown here is derived from an EMBL/GenBank/DDBJ whole genome shotgun (WGS) entry which is preliminary data.</text>
</comment>
<proteinExistence type="predicted"/>
<dbReference type="Pfam" id="PF07714">
    <property type="entry name" value="PK_Tyr_Ser-Thr"/>
    <property type="match status" value="1"/>
</dbReference>
<keyword evidence="3" id="KW-1185">Reference proteome</keyword>
<evidence type="ECO:0000313" key="3">
    <source>
        <dbReference type="Proteomes" id="UP001305779"/>
    </source>
</evidence>
<accession>A0ABR0DXW7</accession>
<dbReference type="InterPro" id="IPR000719">
    <property type="entry name" value="Prot_kinase_dom"/>
</dbReference>
<dbReference type="PANTHER" id="PTHR37542:SF3">
    <property type="entry name" value="PRION-INHIBITION AND PROPAGATION HELO DOMAIN-CONTAINING PROTEIN"/>
    <property type="match status" value="1"/>
</dbReference>
<gene>
    <name evidence="2" type="ORF">PRZ48_015008</name>
</gene>
<dbReference type="Gene3D" id="1.10.510.10">
    <property type="entry name" value="Transferase(Phosphotransferase) domain 1"/>
    <property type="match status" value="1"/>
</dbReference>
<dbReference type="Proteomes" id="UP001305779">
    <property type="component" value="Unassembled WGS sequence"/>
</dbReference>
<protein>
    <recommendedName>
        <fullName evidence="1">Protein kinase domain-containing protein</fullName>
    </recommendedName>
</protein>
<reference evidence="2 3" key="1">
    <citation type="journal article" date="2023" name="G3 (Bethesda)">
        <title>A chromosome-level genome assembly of Zasmidium syzygii isolated from banana leaves.</title>
        <authorList>
            <person name="van Westerhoven A.C."/>
            <person name="Mehrabi R."/>
            <person name="Talebi R."/>
            <person name="Steentjes M.B.F."/>
            <person name="Corcolon B."/>
            <person name="Chong P.A."/>
            <person name="Kema G.H.J."/>
            <person name="Seidl M.F."/>
        </authorList>
    </citation>
    <scope>NUCLEOTIDE SEQUENCE [LARGE SCALE GENOMIC DNA]</scope>
    <source>
        <strain evidence="2 3">P124</strain>
    </source>
</reference>
<name>A0ABR0DXW7_ZASCE</name>
<feature type="domain" description="Protein kinase" evidence="1">
    <location>
        <begin position="159"/>
        <end position="496"/>
    </location>
</feature>